<dbReference type="InterPro" id="IPR036509">
    <property type="entry name" value="Met_Sox_Rdtase_MsrA_sf"/>
</dbReference>
<dbReference type="Pfam" id="PF01625">
    <property type="entry name" value="PMSR"/>
    <property type="match status" value="1"/>
</dbReference>
<evidence type="ECO:0000313" key="7">
    <source>
        <dbReference type="EMBL" id="GMH71857.1"/>
    </source>
</evidence>
<proteinExistence type="inferred from homology"/>
<name>A0A9W7AM37_9STRA</name>
<comment type="caution">
    <text evidence="7">The sequence shown here is derived from an EMBL/GenBank/DDBJ whole genome shotgun (WGS) entry which is preliminary data.</text>
</comment>
<protein>
    <recommendedName>
        <fullName evidence="2">peptide-methionine (S)-S-oxide reductase</fullName>
        <ecNumber evidence="2">1.8.4.11</ecNumber>
    </recommendedName>
    <alternativeName>
        <fullName evidence="4">Peptide-methionine (S)-S-oxide reductase</fullName>
    </alternativeName>
</protein>
<feature type="signal peptide" evidence="5">
    <location>
        <begin position="1"/>
        <end position="17"/>
    </location>
</feature>
<keyword evidence="5" id="KW-0732">Signal</keyword>
<evidence type="ECO:0000256" key="5">
    <source>
        <dbReference type="SAM" id="SignalP"/>
    </source>
</evidence>
<dbReference type="EMBL" id="BLQM01000170">
    <property type="protein sequence ID" value="GMH71857.1"/>
    <property type="molecule type" value="Genomic_DNA"/>
</dbReference>
<gene>
    <name evidence="7" type="ORF">TL16_g05765</name>
</gene>
<feature type="domain" description="Peptide methionine sulphoxide reductase MsrA" evidence="6">
    <location>
        <begin position="68"/>
        <end position="193"/>
    </location>
</feature>
<reference evidence="8" key="1">
    <citation type="journal article" date="2023" name="Commun. Biol.">
        <title>Genome analysis of Parmales, the sister group of diatoms, reveals the evolutionary specialization of diatoms from phago-mixotrophs to photoautotrophs.</title>
        <authorList>
            <person name="Ban H."/>
            <person name="Sato S."/>
            <person name="Yoshikawa S."/>
            <person name="Yamada K."/>
            <person name="Nakamura Y."/>
            <person name="Ichinomiya M."/>
            <person name="Sato N."/>
            <person name="Blanc-Mathieu R."/>
            <person name="Endo H."/>
            <person name="Kuwata A."/>
            <person name="Ogata H."/>
        </authorList>
    </citation>
    <scope>NUCLEOTIDE SEQUENCE [LARGE SCALE GENOMIC DNA]</scope>
</reference>
<dbReference type="AlphaFoldDB" id="A0A9W7AM37"/>
<dbReference type="InterPro" id="IPR002569">
    <property type="entry name" value="Met_Sox_Rdtase_MsrA_dom"/>
</dbReference>
<feature type="chain" id="PRO_5040863739" description="peptide-methionine (S)-S-oxide reductase" evidence="5">
    <location>
        <begin position="18"/>
        <end position="274"/>
    </location>
</feature>
<evidence type="ECO:0000256" key="2">
    <source>
        <dbReference type="ARBA" id="ARBA00012502"/>
    </source>
</evidence>
<dbReference type="EC" id="1.8.4.11" evidence="2"/>
<evidence type="ECO:0000256" key="3">
    <source>
        <dbReference type="ARBA" id="ARBA00023002"/>
    </source>
</evidence>
<sequence>MKPFLAVLAALVTTATGYTPFTPPYPPQIIKSSQSRRTFIELASATVFAATLVAPKAASASDDSIIPVYFGAGCFWHVQHEFVEAEIKFLKRSEKQLTARAGYAGGTKLGKDGRVCYHNLGGKDEYGKMGHCEVVGLSIPKSSFADFCRVYFALYDKKGNRPDQLGDRGGEYRSIVGFPGGASNVELTNIVKDVSAEFGGVVKVVEGKAQGGDDDLRGGTYVMNNENFPFHLGELYHQFHDGFAPGENYPASYNNIKNNLNEAGLLDDTACPLM</sequence>
<evidence type="ECO:0000256" key="4">
    <source>
        <dbReference type="ARBA" id="ARBA00030643"/>
    </source>
</evidence>
<evidence type="ECO:0000313" key="8">
    <source>
        <dbReference type="Proteomes" id="UP001162640"/>
    </source>
</evidence>
<comment type="similarity">
    <text evidence="1">Belongs to the MsrA Met sulfoxide reductase family.</text>
</comment>
<dbReference type="GO" id="GO:0008113">
    <property type="term" value="F:peptide-methionine (S)-S-oxide reductase activity"/>
    <property type="evidence" value="ECO:0007669"/>
    <property type="project" value="UniProtKB-EC"/>
</dbReference>
<dbReference type="Gene3D" id="3.30.1060.10">
    <property type="entry name" value="Peptide methionine sulphoxide reductase MsrA"/>
    <property type="match status" value="1"/>
</dbReference>
<evidence type="ECO:0000259" key="6">
    <source>
        <dbReference type="Pfam" id="PF01625"/>
    </source>
</evidence>
<dbReference type="SUPFAM" id="SSF55068">
    <property type="entry name" value="Peptide methionine sulfoxide reductase"/>
    <property type="match status" value="1"/>
</dbReference>
<evidence type="ECO:0000256" key="1">
    <source>
        <dbReference type="ARBA" id="ARBA00005591"/>
    </source>
</evidence>
<dbReference type="Proteomes" id="UP001162640">
    <property type="component" value="Unassembled WGS sequence"/>
</dbReference>
<accession>A0A9W7AM37</accession>
<organism evidence="7 8">
    <name type="scientific">Triparma laevis f. inornata</name>
    <dbReference type="NCBI Taxonomy" id="1714386"/>
    <lineage>
        <taxon>Eukaryota</taxon>
        <taxon>Sar</taxon>
        <taxon>Stramenopiles</taxon>
        <taxon>Ochrophyta</taxon>
        <taxon>Bolidophyceae</taxon>
        <taxon>Parmales</taxon>
        <taxon>Triparmaceae</taxon>
        <taxon>Triparma</taxon>
    </lineage>
</organism>
<keyword evidence="3" id="KW-0560">Oxidoreductase</keyword>